<proteinExistence type="predicted"/>
<dbReference type="EMBL" id="JBBPFD010000625">
    <property type="protein sequence ID" value="KAK7878080.1"/>
    <property type="molecule type" value="Genomic_DNA"/>
</dbReference>
<feature type="non-terminal residue" evidence="1">
    <location>
        <position position="85"/>
    </location>
</feature>
<reference evidence="2" key="1">
    <citation type="submission" date="2024-04" db="EMBL/GenBank/DDBJ databases">
        <title>Salinicola lusitanus LLJ914,a marine bacterium isolated from the Okinawa Trough.</title>
        <authorList>
            <person name="Li J."/>
        </authorList>
    </citation>
    <scope>NUCLEOTIDE SEQUENCE [LARGE SCALE GENOMIC DNA]</scope>
</reference>
<evidence type="ECO:0000313" key="2">
    <source>
        <dbReference type="Proteomes" id="UP001460270"/>
    </source>
</evidence>
<comment type="caution">
    <text evidence="1">The sequence shown here is derived from an EMBL/GenBank/DDBJ whole genome shotgun (WGS) entry which is preliminary data.</text>
</comment>
<keyword evidence="2" id="KW-1185">Reference proteome</keyword>
<gene>
    <name evidence="1" type="ORF">WMY93_031276</name>
</gene>
<accession>A0AAW0MFZ1</accession>
<evidence type="ECO:0000313" key="1">
    <source>
        <dbReference type="EMBL" id="KAK7878080.1"/>
    </source>
</evidence>
<name>A0AAW0MFZ1_9GOBI</name>
<dbReference type="Proteomes" id="UP001460270">
    <property type="component" value="Unassembled WGS sequence"/>
</dbReference>
<protein>
    <submittedName>
        <fullName evidence="1">Uncharacterized protein</fullName>
    </submittedName>
</protein>
<sequence>MGLINVRLIERRFKLLSPSRAALPVPFIPAAALCTDHEPKPVKETCYNDSGFWQQRRLEGTECEFFPEQQRCRGLRPGGVCPDRA</sequence>
<dbReference type="AlphaFoldDB" id="A0AAW0MFZ1"/>
<organism evidence="1 2">
    <name type="scientific">Mugilogobius chulae</name>
    <name type="common">yellowstripe goby</name>
    <dbReference type="NCBI Taxonomy" id="88201"/>
    <lineage>
        <taxon>Eukaryota</taxon>
        <taxon>Metazoa</taxon>
        <taxon>Chordata</taxon>
        <taxon>Craniata</taxon>
        <taxon>Vertebrata</taxon>
        <taxon>Euteleostomi</taxon>
        <taxon>Actinopterygii</taxon>
        <taxon>Neopterygii</taxon>
        <taxon>Teleostei</taxon>
        <taxon>Neoteleostei</taxon>
        <taxon>Acanthomorphata</taxon>
        <taxon>Gobiaria</taxon>
        <taxon>Gobiiformes</taxon>
        <taxon>Gobioidei</taxon>
        <taxon>Gobiidae</taxon>
        <taxon>Gobionellinae</taxon>
        <taxon>Mugilogobius</taxon>
    </lineage>
</organism>